<evidence type="ECO:0000256" key="2">
    <source>
        <dbReference type="RuleBase" id="RU369065"/>
    </source>
</evidence>
<dbReference type="PANTHER" id="PTHR33077:SF17">
    <property type="entry name" value="PROTEIN TIFY 5B"/>
    <property type="match status" value="1"/>
</dbReference>
<evidence type="ECO:0000256" key="3">
    <source>
        <dbReference type="SAM" id="MobiDB-lite"/>
    </source>
</evidence>
<dbReference type="SMART" id="SM00979">
    <property type="entry name" value="TIFY"/>
    <property type="match status" value="1"/>
</dbReference>
<evidence type="ECO:0000256" key="1">
    <source>
        <dbReference type="ARBA" id="ARBA00008614"/>
    </source>
</evidence>
<dbReference type="AlphaFoldDB" id="A0A2L0W141"/>
<dbReference type="Pfam" id="PF06200">
    <property type="entry name" value="tify"/>
    <property type="match status" value="1"/>
</dbReference>
<dbReference type="GO" id="GO:0009611">
    <property type="term" value="P:response to wounding"/>
    <property type="evidence" value="ECO:0007669"/>
    <property type="project" value="UniProtKB-UniRule"/>
</dbReference>
<dbReference type="GO" id="GO:0005634">
    <property type="term" value="C:nucleus"/>
    <property type="evidence" value="ECO:0007669"/>
    <property type="project" value="UniProtKB-SubCell"/>
</dbReference>
<proteinExistence type="evidence at transcript level"/>
<dbReference type="Pfam" id="PF09425">
    <property type="entry name" value="Jas_motif"/>
    <property type="match status" value="1"/>
</dbReference>
<evidence type="ECO:0000259" key="4">
    <source>
        <dbReference type="PROSITE" id="PS51320"/>
    </source>
</evidence>
<name>A0A2L0W141_EUPLT</name>
<dbReference type="InterPro" id="IPR040390">
    <property type="entry name" value="TIFY/JAZ"/>
</dbReference>
<sequence>MTRNNSILELNLFPTSHSDLCHPPVEQDQTVQQITIFYNGNVCVSDVTELQAKAILLLATREKEANRSTSPTGSSSSSEQSESTLKPSSLSSPICNPNGLSMKKSLQRFLQKRNHRMQSTFPYHINHSLKSCTLRRH</sequence>
<accession>A0A2L0W141</accession>
<keyword evidence="2" id="KW-1184">Jasmonic acid signaling pathway</keyword>
<feature type="compositionally biased region" description="Low complexity" evidence="3">
    <location>
        <begin position="68"/>
        <end position="93"/>
    </location>
</feature>
<feature type="region of interest" description="Disordered" evidence="3">
    <location>
        <begin position="61"/>
        <end position="100"/>
    </location>
</feature>
<keyword evidence="2" id="KW-0539">Nucleus</keyword>
<comment type="function">
    <text evidence="2">Repressor of jasmonate responses.</text>
</comment>
<dbReference type="InterPro" id="IPR018467">
    <property type="entry name" value="CCT_CS"/>
</dbReference>
<dbReference type="GO" id="GO:2000022">
    <property type="term" value="P:regulation of jasmonic acid mediated signaling pathway"/>
    <property type="evidence" value="ECO:0007669"/>
    <property type="project" value="UniProtKB-UniRule"/>
</dbReference>
<dbReference type="PANTHER" id="PTHR33077">
    <property type="entry name" value="PROTEIN TIFY 4A-RELATED-RELATED"/>
    <property type="match status" value="1"/>
</dbReference>
<evidence type="ECO:0000313" key="5">
    <source>
        <dbReference type="EMBL" id="AVA18023.1"/>
    </source>
</evidence>
<comment type="similarity">
    <text evidence="1 2">Belongs to the TIFY/JAZ family.</text>
</comment>
<protein>
    <recommendedName>
        <fullName evidence="2">Protein TIFY</fullName>
    </recommendedName>
    <alternativeName>
        <fullName evidence="2">Jasmonate ZIM domain-containing protein</fullName>
    </alternativeName>
</protein>
<reference evidence="5" key="1">
    <citation type="submission" date="2018-01" db="EMBL/GenBank/DDBJ databases">
        <authorList>
            <person name="Gaut B.S."/>
            <person name="Morton B.R."/>
            <person name="Clegg M.T."/>
            <person name="Duvall M.R."/>
        </authorList>
    </citation>
    <scope>NUCLEOTIDE SEQUENCE</scope>
    <source>
        <strain evidence="5">LC-001-006</strain>
    </source>
</reference>
<dbReference type="PROSITE" id="PS51320">
    <property type="entry name" value="TIFY"/>
    <property type="match status" value="1"/>
</dbReference>
<dbReference type="GO" id="GO:0031347">
    <property type="term" value="P:regulation of defense response"/>
    <property type="evidence" value="ECO:0007669"/>
    <property type="project" value="UniProtKB-UniRule"/>
</dbReference>
<organism evidence="5">
    <name type="scientific">Euphorbia lathyris</name>
    <name type="common">Caper spurge</name>
    <dbReference type="NCBI Taxonomy" id="212925"/>
    <lineage>
        <taxon>Eukaryota</taxon>
        <taxon>Viridiplantae</taxon>
        <taxon>Streptophyta</taxon>
        <taxon>Embryophyta</taxon>
        <taxon>Tracheophyta</taxon>
        <taxon>Spermatophyta</taxon>
        <taxon>Magnoliopsida</taxon>
        <taxon>eudicotyledons</taxon>
        <taxon>Gunneridae</taxon>
        <taxon>Pentapetalae</taxon>
        <taxon>rosids</taxon>
        <taxon>fabids</taxon>
        <taxon>Malpighiales</taxon>
        <taxon>Euphorbiaceae</taxon>
        <taxon>Euphorbioideae</taxon>
        <taxon>Euphorbieae</taxon>
        <taxon>Euphorbia</taxon>
        <taxon>Euphorbia subgen. Esula</taxon>
        <taxon>Euphorbia sect. Lathyris</taxon>
    </lineage>
</organism>
<comment type="domain">
    <text evidence="2">The jas domain is required for interaction with COI1.</text>
</comment>
<dbReference type="InterPro" id="IPR010399">
    <property type="entry name" value="Tify_dom"/>
</dbReference>
<dbReference type="EMBL" id="MG755191">
    <property type="protein sequence ID" value="AVA18023.1"/>
    <property type="molecule type" value="mRNA"/>
</dbReference>
<comment type="subcellular location">
    <subcellularLocation>
        <location evidence="2">Nucleus</location>
    </subcellularLocation>
</comment>
<feature type="domain" description="Tify" evidence="4">
    <location>
        <begin position="27"/>
        <end position="61"/>
    </location>
</feature>